<gene>
    <name evidence="2" type="ORF">ODALV1_LOCUS21611</name>
</gene>
<dbReference type="EMBL" id="CAXLJM020000072">
    <property type="protein sequence ID" value="CAL8126912.1"/>
    <property type="molecule type" value="Genomic_DNA"/>
</dbReference>
<keyword evidence="3" id="KW-1185">Reference proteome</keyword>
<dbReference type="Proteomes" id="UP001642540">
    <property type="component" value="Unassembled WGS sequence"/>
</dbReference>
<evidence type="ECO:0000313" key="2">
    <source>
        <dbReference type="EMBL" id="CAL8126912.1"/>
    </source>
</evidence>
<evidence type="ECO:0000256" key="1">
    <source>
        <dbReference type="SAM" id="MobiDB-lite"/>
    </source>
</evidence>
<comment type="caution">
    <text evidence="2">The sequence shown here is derived from an EMBL/GenBank/DDBJ whole genome shotgun (WGS) entry which is preliminary data.</text>
</comment>
<sequence length="363" mass="40834">MPKTKTTKKTKAKNPLTRGRPKKVVSEVESNHNEQPISLEDSNVFETSPPSTPPRSPIPLAKVKSVKEVVAAKKEPWEDLPDLVEELRNNDCGTFTYVTNNMRHREFELAGRRHLLELHEDLDLLKDTIESTLRITRGVCPASKYGKVSDAIRSLGCPVTFKDLVLKLLSLPSPSGFNPPIRPHINIPEPLFEESEEDEARQKNFTPNNWKTQPKTFPSPAKMAKYTTPKHHTNAPVFQFGTHGRNGGFSTNKAPRLAKPGEIAYSEGGSPIMTRRIPDDPFQPHERLEYFDADGKKIEMDLVFRGNADANKLREFKEFARDVRGIAATRSTVKQNRIQPARLIAKATSVGLSSASKKKPEWR</sequence>
<reference evidence="2 3" key="1">
    <citation type="submission" date="2024-08" db="EMBL/GenBank/DDBJ databases">
        <authorList>
            <person name="Cucini C."/>
            <person name="Frati F."/>
        </authorList>
    </citation>
    <scope>NUCLEOTIDE SEQUENCE [LARGE SCALE GENOMIC DNA]</scope>
</reference>
<feature type="region of interest" description="Disordered" evidence="1">
    <location>
        <begin position="1"/>
        <end position="59"/>
    </location>
</feature>
<organism evidence="2 3">
    <name type="scientific">Orchesella dallaii</name>
    <dbReference type="NCBI Taxonomy" id="48710"/>
    <lineage>
        <taxon>Eukaryota</taxon>
        <taxon>Metazoa</taxon>
        <taxon>Ecdysozoa</taxon>
        <taxon>Arthropoda</taxon>
        <taxon>Hexapoda</taxon>
        <taxon>Collembola</taxon>
        <taxon>Entomobryomorpha</taxon>
        <taxon>Entomobryoidea</taxon>
        <taxon>Orchesellidae</taxon>
        <taxon>Orchesellinae</taxon>
        <taxon>Orchesella</taxon>
    </lineage>
</organism>
<feature type="region of interest" description="Disordered" evidence="1">
    <location>
        <begin position="199"/>
        <end position="219"/>
    </location>
</feature>
<feature type="compositionally biased region" description="Polar residues" evidence="1">
    <location>
        <begin position="203"/>
        <end position="216"/>
    </location>
</feature>
<proteinExistence type="predicted"/>
<evidence type="ECO:0000313" key="3">
    <source>
        <dbReference type="Proteomes" id="UP001642540"/>
    </source>
</evidence>
<feature type="compositionally biased region" description="Basic residues" evidence="1">
    <location>
        <begin position="1"/>
        <end position="12"/>
    </location>
</feature>
<feature type="compositionally biased region" description="Polar residues" evidence="1">
    <location>
        <begin position="33"/>
        <end position="46"/>
    </location>
</feature>
<feature type="region of interest" description="Disordered" evidence="1">
    <location>
        <begin position="263"/>
        <end position="283"/>
    </location>
</feature>
<name>A0ABP1RF41_9HEXA</name>
<accession>A0ABP1RF41</accession>
<protein>
    <submittedName>
        <fullName evidence="2">Uncharacterized protein</fullName>
    </submittedName>
</protein>